<dbReference type="InterPro" id="IPR024994">
    <property type="entry name" value="DUF3896"/>
</dbReference>
<dbReference type="EMBL" id="JJRY01000046">
    <property type="protein sequence ID" value="KEF35859.1"/>
    <property type="molecule type" value="Genomic_DNA"/>
</dbReference>
<dbReference type="Proteomes" id="UP000027936">
    <property type="component" value="Unassembled WGS sequence"/>
</dbReference>
<evidence type="ECO:0000313" key="2">
    <source>
        <dbReference type="Proteomes" id="UP000027936"/>
    </source>
</evidence>
<dbReference type="Pfam" id="PF13035">
    <property type="entry name" value="DUF3896"/>
    <property type="match status" value="1"/>
</dbReference>
<comment type="caution">
    <text evidence="1">The sequence shown here is derived from an EMBL/GenBank/DDBJ whole genome shotgun (WGS) entry which is preliminary data.</text>
</comment>
<proteinExistence type="predicted"/>
<dbReference type="RefSeq" id="WP_035199081.1">
    <property type="nucleotide sequence ID" value="NZ_JJRY01000046.1"/>
</dbReference>
<organism evidence="1 2">
    <name type="scientific">Schinkia azotoformans MEV2011</name>
    <dbReference type="NCBI Taxonomy" id="1348973"/>
    <lineage>
        <taxon>Bacteria</taxon>
        <taxon>Bacillati</taxon>
        <taxon>Bacillota</taxon>
        <taxon>Bacilli</taxon>
        <taxon>Bacillales</taxon>
        <taxon>Bacillaceae</taxon>
        <taxon>Calidifontibacillus/Schinkia group</taxon>
        <taxon>Schinkia</taxon>
    </lineage>
</organism>
<dbReference type="AlphaFoldDB" id="A0A072NDU6"/>
<protein>
    <submittedName>
        <fullName evidence="1">Uncharacterized protein</fullName>
    </submittedName>
</protein>
<evidence type="ECO:0000313" key="1">
    <source>
        <dbReference type="EMBL" id="KEF35859.1"/>
    </source>
</evidence>
<reference evidence="1 2" key="1">
    <citation type="submission" date="2014-04" db="EMBL/GenBank/DDBJ databases">
        <title>Draft genome sequence of Bacillus azotoformans MEV2011, a (co-) denitrifying strain unable to grow in the presence of oxygen.</title>
        <authorList>
            <person name="Nielsen M."/>
            <person name="Schreiber L."/>
            <person name="Finster K."/>
            <person name="Schramm A."/>
        </authorList>
    </citation>
    <scope>NUCLEOTIDE SEQUENCE [LARGE SCALE GENOMIC DNA]</scope>
    <source>
        <strain evidence="1 2">MEV2011</strain>
    </source>
</reference>
<accession>A0A072NDU6</accession>
<gene>
    <name evidence="1" type="ORF">M670_04976</name>
</gene>
<dbReference type="OrthoDB" id="2937969at2"/>
<dbReference type="PATRIC" id="fig|1348973.3.peg.4827"/>
<name>A0A072NDU6_SCHAZ</name>
<sequence>MNYRDIIVNLEENKRKLVERLEKKDLTREEYESIQNSIQNYDYIIELTEMNHFERGNIN</sequence>